<evidence type="ECO:0000313" key="1">
    <source>
        <dbReference type="EMBL" id="SFM68231.1"/>
    </source>
</evidence>
<evidence type="ECO:0000313" key="2">
    <source>
        <dbReference type="Proteomes" id="UP000199611"/>
    </source>
</evidence>
<dbReference type="STRING" id="39841.SAMN05660836_01177"/>
<dbReference type="AlphaFoldDB" id="A0A1I4SUX4"/>
<keyword evidence="2" id="KW-1185">Reference proteome</keyword>
<sequence>MGRIRAWLLRCLGALGDFLRALFARGIASELERLLPIALEAVRVMGDQNLSGEEKRVRAAQLIRERTMQAQWMVAADLINLAIEMSVQKWKAEQN</sequence>
<protein>
    <submittedName>
        <fullName evidence="1">Uncharacterized protein</fullName>
    </submittedName>
</protein>
<proteinExistence type="predicted"/>
<dbReference type="Proteomes" id="UP000199611">
    <property type="component" value="Unassembled WGS sequence"/>
</dbReference>
<organism evidence="1 2">
    <name type="scientific">Thermodesulforhabdus norvegica</name>
    <dbReference type="NCBI Taxonomy" id="39841"/>
    <lineage>
        <taxon>Bacteria</taxon>
        <taxon>Pseudomonadati</taxon>
        <taxon>Thermodesulfobacteriota</taxon>
        <taxon>Syntrophobacteria</taxon>
        <taxon>Syntrophobacterales</taxon>
        <taxon>Thermodesulforhabdaceae</taxon>
        <taxon>Thermodesulforhabdus</taxon>
    </lineage>
</organism>
<accession>A0A1I4SUX4</accession>
<reference evidence="1 2" key="1">
    <citation type="submission" date="2016-10" db="EMBL/GenBank/DDBJ databases">
        <authorList>
            <person name="de Groot N.N."/>
        </authorList>
    </citation>
    <scope>NUCLEOTIDE SEQUENCE [LARGE SCALE GENOMIC DNA]</scope>
    <source>
        <strain evidence="1 2">DSM 9990</strain>
    </source>
</reference>
<gene>
    <name evidence="1" type="ORF">SAMN05660836_01177</name>
</gene>
<name>A0A1I4SUX4_9BACT</name>
<dbReference type="RefSeq" id="WP_177193540.1">
    <property type="nucleotide sequence ID" value="NZ_FOUU01000002.1"/>
</dbReference>
<dbReference type="EMBL" id="FOUU01000002">
    <property type="protein sequence ID" value="SFM68231.1"/>
    <property type="molecule type" value="Genomic_DNA"/>
</dbReference>